<organism evidence="1 2">
    <name type="scientific">Westerdykella ornata</name>
    <dbReference type="NCBI Taxonomy" id="318751"/>
    <lineage>
        <taxon>Eukaryota</taxon>
        <taxon>Fungi</taxon>
        <taxon>Dikarya</taxon>
        <taxon>Ascomycota</taxon>
        <taxon>Pezizomycotina</taxon>
        <taxon>Dothideomycetes</taxon>
        <taxon>Pleosporomycetidae</taxon>
        <taxon>Pleosporales</taxon>
        <taxon>Sporormiaceae</taxon>
        <taxon>Westerdykella</taxon>
    </lineage>
</organism>
<keyword evidence="2" id="KW-1185">Reference proteome</keyword>
<sequence length="165" mass="18876">MAEDLLCHFYETKVVVDLRPPHTREEPKLTATERIRLWTTFRGVWDLIKKLPDEGGAEDATSAIGSLPARDAYLTWEIISFLLCCLSKPDLRDILRLQSGTEDFYDRVGGKAGIVPLLSSCGDRLRRLAEDPNSTYRGHSLPPKTPLGYFGIFDHWQEEYMEQFD</sequence>
<evidence type="ECO:0000313" key="1">
    <source>
        <dbReference type="EMBL" id="KAF2279521.1"/>
    </source>
</evidence>
<evidence type="ECO:0000313" key="2">
    <source>
        <dbReference type="Proteomes" id="UP000800097"/>
    </source>
</evidence>
<dbReference type="AlphaFoldDB" id="A0A6A6JSD4"/>
<name>A0A6A6JSD4_WESOR</name>
<accession>A0A6A6JSD4</accession>
<dbReference type="Proteomes" id="UP000800097">
    <property type="component" value="Unassembled WGS sequence"/>
</dbReference>
<dbReference type="RefSeq" id="XP_033657060.1">
    <property type="nucleotide sequence ID" value="XM_033802058.1"/>
</dbReference>
<protein>
    <submittedName>
        <fullName evidence="1">Uncharacterized protein</fullName>
    </submittedName>
</protein>
<dbReference type="GeneID" id="54555233"/>
<gene>
    <name evidence="1" type="ORF">EI97DRAFT_482032</name>
</gene>
<reference evidence="1" key="1">
    <citation type="journal article" date="2020" name="Stud. Mycol.">
        <title>101 Dothideomycetes genomes: a test case for predicting lifestyles and emergence of pathogens.</title>
        <authorList>
            <person name="Haridas S."/>
            <person name="Albert R."/>
            <person name="Binder M."/>
            <person name="Bloem J."/>
            <person name="Labutti K."/>
            <person name="Salamov A."/>
            <person name="Andreopoulos B."/>
            <person name="Baker S."/>
            <person name="Barry K."/>
            <person name="Bills G."/>
            <person name="Bluhm B."/>
            <person name="Cannon C."/>
            <person name="Castanera R."/>
            <person name="Culley D."/>
            <person name="Daum C."/>
            <person name="Ezra D."/>
            <person name="Gonzalez J."/>
            <person name="Henrissat B."/>
            <person name="Kuo A."/>
            <person name="Liang C."/>
            <person name="Lipzen A."/>
            <person name="Lutzoni F."/>
            <person name="Magnuson J."/>
            <person name="Mondo S."/>
            <person name="Nolan M."/>
            <person name="Ohm R."/>
            <person name="Pangilinan J."/>
            <person name="Park H.-J."/>
            <person name="Ramirez L."/>
            <person name="Alfaro M."/>
            <person name="Sun H."/>
            <person name="Tritt A."/>
            <person name="Yoshinaga Y."/>
            <person name="Zwiers L.-H."/>
            <person name="Turgeon B."/>
            <person name="Goodwin S."/>
            <person name="Spatafora J."/>
            <person name="Crous P."/>
            <person name="Grigoriev I."/>
        </authorList>
    </citation>
    <scope>NUCLEOTIDE SEQUENCE</scope>
    <source>
        <strain evidence="1">CBS 379.55</strain>
    </source>
</reference>
<dbReference type="EMBL" id="ML986486">
    <property type="protein sequence ID" value="KAF2279521.1"/>
    <property type="molecule type" value="Genomic_DNA"/>
</dbReference>
<proteinExistence type="predicted"/>